<dbReference type="AlphaFoldDB" id="A0ABC8R6M7"/>
<protein>
    <submittedName>
        <fullName evidence="2">Uncharacterized protein</fullName>
    </submittedName>
</protein>
<reference evidence="2 3" key="1">
    <citation type="submission" date="2024-02" db="EMBL/GenBank/DDBJ databases">
        <authorList>
            <person name="Vignale AGUSTIN F."/>
            <person name="Sosa J E."/>
            <person name="Modenutti C."/>
        </authorList>
    </citation>
    <scope>NUCLEOTIDE SEQUENCE [LARGE SCALE GENOMIC DNA]</scope>
</reference>
<evidence type="ECO:0000313" key="3">
    <source>
        <dbReference type="Proteomes" id="UP001642360"/>
    </source>
</evidence>
<dbReference type="Proteomes" id="UP001642360">
    <property type="component" value="Unassembled WGS sequence"/>
</dbReference>
<keyword evidence="1" id="KW-1133">Transmembrane helix</keyword>
<gene>
    <name evidence="2" type="ORF">ILEXP_LOCUS7436</name>
</gene>
<keyword evidence="1" id="KW-0472">Membrane</keyword>
<proteinExistence type="predicted"/>
<comment type="caution">
    <text evidence="2">The sequence shown here is derived from an EMBL/GenBank/DDBJ whole genome shotgun (WGS) entry which is preliminary data.</text>
</comment>
<dbReference type="EMBL" id="CAUOFW020001004">
    <property type="protein sequence ID" value="CAK9140021.1"/>
    <property type="molecule type" value="Genomic_DNA"/>
</dbReference>
<keyword evidence="1" id="KW-0812">Transmembrane</keyword>
<evidence type="ECO:0000256" key="1">
    <source>
        <dbReference type="SAM" id="Phobius"/>
    </source>
</evidence>
<accession>A0ABC8R6M7</accession>
<sequence length="79" mass="9138">MLVQKVGGCSTTTKLDWWVEIGTAACSQDFWRLNKRKFKFFELMVAWYRVLSCCSVLCVIQSFVITFPCTLKVGIPNFF</sequence>
<feature type="transmembrane region" description="Helical" evidence="1">
    <location>
        <begin position="46"/>
        <end position="67"/>
    </location>
</feature>
<organism evidence="2 3">
    <name type="scientific">Ilex paraguariensis</name>
    <name type="common">yerba mate</name>
    <dbReference type="NCBI Taxonomy" id="185542"/>
    <lineage>
        <taxon>Eukaryota</taxon>
        <taxon>Viridiplantae</taxon>
        <taxon>Streptophyta</taxon>
        <taxon>Embryophyta</taxon>
        <taxon>Tracheophyta</taxon>
        <taxon>Spermatophyta</taxon>
        <taxon>Magnoliopsida</taxon>
        <taxon>eudicotyledons</taxon>
        <taxon>Gunneridae</taxon>
        <taxon>Pentapetalae</taxon>
        <taxon>asterids</taxon>
        <taxon>campanulids</taxon>
        <taxon>Aquifoliales</taxon>
        <taxon>Aquifoliaceae</taxon>
        <taxon>Ilex</taxon>
    </lineage>
</organism>
<keyword evidence="3" id="KW-1185">Reference proteome</keyword>
<evidence type="ECO:0000313" key="2">
    <source>
        <dbReference type="EMBL" id="CAK9140021.1"/>
    </source>
</evidence>
<name>A0ABC8R6M7_9AQUA</name>